<proteinExistence type="predicted"/>
<gene>
    <name evidence="1" type="ORF">AFUS01_LOCUS34814</name>
</gene>
<sequence length="98" mass="11518">MVVSVEKTMETIVETCEMDDPNHPLLQRAVLTRLFGYLSISELKVSRRVCLAWREWATPYLQNLSIVRLKGTCDLCKSEWNVKKKLPHDHRETISLYR</sequence>
<evidence type="ECO:0000313" key="2">
    <source>
        <dbReference type="Proteomes" id="UP000708208"/>
    </source>
</evidence>
<dbReference type="AlphaFoldDB" id="A0A8J2PKN4"/>
<evidence type="ECO:0008006" key="3">
    <source>
        <dbReference type="Google" id="ProtNLM"/>
    </source>
</evidence>
<keyword evidence="2" id="KW-1185">Reference proteome</keyword>
<dbReference type="EMBL" id="CAJVCH010533599">
    <property type="protein sequence ID" value="CAG7824668.1"/>
    <property type="molecule type" value="Genomic_DNA"/>
</dbReference>
<evidence type="ECO:0000313" key="1">
    <source>
        <dbReference type="EMBL" id="CAG7824668.1"/>
    </source>
</evidence>
<organism evidence="1 2">
    <name type="scientific">Allacma fusca</name>
    <dbReference type="NCBI Taxonomy" id="39272"/>
    <lineage>
        <taxon>Eukaryota</taxon>
        <taxon>Metazoa</taxon>
        <taxon>Ecdysozoa</taxon>
        <taxon>Arthropoda</taxon>
        <taxon>Hexapoda</taxon>
        <taxon>Collembola</taxon>
        <taxon>Symphypleona</taxon>
        <taxon>Sminthuridae</taxon>
        <taxon>Allacma</taxon>
    </lineage>
</organism>
<protein>
    <recommendedName>
        <fullName evidence="3">F-box domain-containing protein</fullName>
    </recommendedName>
</protein>
<name>A0A8J2PKN4_9HEXA</name>
<feature type="non-terminal residue" evidence="1">
    <location>
        <position position="98"/>
    </location>
</feature>
<accession>A0A8J2PKN4</accession>
<dbReference type="Proteomes" id="UP000708208">
    <property type="component" value="Unassembled WGS sequence"/>
</dbReference>
<reference evidence="1" key="1">
    <citation type="submission" date="2021-06" db="EMBL/GenBank/DDBJ databases">
        <authorList>
            <person name="Hodson N. C."/>
            <person name="Mongue J. A."/>
            <person name="Jaron S. K."/>
        </authorList>
    </citation>
    <scope>NUCLEOTIDE SEQUENCE</scope>
</reference>
<comment type="caution">
    <text evidence="1">The sequence shown here is derived from an EMBL/GenBank/DDBJ whole genome shotgun (WGS) entry which is preliminary data.</text>
</comment>